<evidence type="ECO:0000313" key="2">
    <source>
        <dbReference type="EMBL" id="KAF9455150.1"/>
    </source>
</evidence>
<evidence type="ECO:0000313" key="3">
    <source>
        <dbReference type="Proteomes" id="UP000807353"/>
    </source>
</evidence>
<feature type="compositionally biased region" description="Polar residues" evidence="1">
    <location>
        <begin position="1"/>
        <end position="12"/>
    </location>
</feature>
<feature type="region of interest" description="Disordered" evidence="1">
    <location>
        <begin position="90"/>
        <end position="155"/>
    </location>
</feature>
<reference evidence="2" key="1">
    <citation type="submission" date="2020-11" db="EMBL/GenBank/DDBJ databases">
        <authorList>
            <consortium name="DOE Joint Genome Institute"/>
            <person name="Ahrendt S."/>
            <person name="Riley R."/>
            <person name="Andreopoulos W."/>
            <person name="Labutti K."/>
            <person name="Pangilinan J."/>
            <person name="Ruiz-Duenas F.J."/>
            <person name="Barrasa J.M."/>
            <person name="Sanchez-Garcia M."/>
            <person name="Camarero S."/>
            <person name="Miyauchi S."/>
            <person name="Serrano A."/>
            <person name="Linde D."/>
            <person name="Babiker R."/>
            <person name="Drula E."/>
            <person name="Ayuso-Fernandez I."/>
            <person name="Pacheco R."/>
            <person name="Padilla G."/>
            <person name="Ferreira P."/>
            <person name="Barriuso J."/>
            <person name="Kellner H."/>
            <person name="Castanera R."/>
            <person name="Alfaro M."/>
            <person name="Ramirez L."/>
            <person name="Pisabarro A.G."/>
            <person name="Kuo A."/>
            <person name="Tritt A."/>
            <person name="Lipzen A."/>
            <person name="He G."/>
            <person name="Yan M."/>
            <person name="Ng V."/>
            <person name="Cullen D."/>
            <person name="Martin F."/>
            <person name="Rosso M.-N."/>
            <person name="Henrissat B."/>
            <person name="Hibbett D."/>
            <person name="Martinez A.T."/>
            <person name="Grigoriev I.V."/>
        </authorList>
    </citation>
    <scope>NUCLEOTIDE SEQUENCE</scope>
    <source>
        <strain evidence="2">CBS 247.69</strain>
    </source>
</reference>
<sequence length="226" mass="24448">MARTSSSKNVSAPTAPYRLRLPPAGRPISPIAVVARGRRTSLQPRSRFATSPSSPTPTEPDSPSAPLQEKQGLKRTYSFLRPTYATPFDANTVVPPAANPNHHQHTSSHSITVPQHEAHSAAPTHAGTMTELSPPSTPVQHTPANQPNDIYSSPVESSPITGIELGLRGLFRSIDTTVLPIFEAPMQFDNFVYLKLQLENPDGGLTPFQFCNMTNTAAPGRMPFHP</sequence>
<evidence type="ECO:0000256" key="1">
    <source>
        <dbReference type="SAM" id="MobiDB-lite"/>
    </source>
</evidence>
<gene>
    <name evidence="2" type="ORF">BDZ94DRAFT_1327720</name>
</gene>
<proteinExistence type="predicted"/>
<dbReference type="EMBL" id="MU151028">
    <property type="protein sequence ID" value="KAF9455150.1"/>
    <property type="molecule type" value="Genomic_DNA"/>
</dbReference>
<feature type="compositionally biased region" description="Polar residues" evidence="1">
    <location>
        <begin position="130"/>
        <end position="155"/>
    </location>
</feature>
<protein>
    <submittedName>
        <fullName evidence="2">Uncharacterized protein</fullName>
    </submittedName>
</protein>
<keyword evidence="3" id="KW-1185">Reference proteome</keyword>
<feature type="compositionally biased region" description="Low complexity" evidence="1">
    <location>
        <begin position="44"/>
        <end position="53"/>
    </location>
</feature>
<dbReference type="Proteomes" id="UP000807353">
    <property type="component" value="Unassembled WGS sequence"/>
</dbReference>
<accession>A0A9P5XSZ0</accession>
<dbReference type="AlphaFoldDB" id="A0A9P5XSZ0"/>
<feature type="region of interest" description="Disordered" evidence="1">
    <location>
        <begin position="1"/>
        <end position="70"/>
    </location>
</feature>
<comment type="caution">
    <text evidence="2">The sequence shown here is derived from an EMBL/GenBank/DDBJ whole genome shotgun (WGS) entry which is preliminary data.</text>
</comment>
<organism evidence="2 3">
    <name type="scientific">Collybia nuda</name>
    <dbReference type="NCBI Taxonomy" id="64659"/>
    <lineage>
        <taxon>Eukaryota</taxon>
        <taxon>Fungi</taxon>
        <taxon>Dikarya</taxon>
        <taxon>Basidiomycota</taxon>
        <taxon>Agaricomycotina</taxon>
        <taxon>Agaricomycetes</taxon>
        <taxon>Agaricomycetidae</taxon>
        <taxon>Agaricales</taxon>
        <taxon>Tricholomatineae</taxon>
        <taxon>Clitocybaceae</taxon>
        <taxon>Collybia</taxon>
    </lineage>
</organism>
<name>A0A9P5XSZ0_9AGAR</name>